<dbReference type="AlphaFoldDB" id="A0A1M4VU00"/>
<dbReference type="PANTHER" id="PTHR10617:SF107">
    <property type="entry name" value="ELECTRON TRANSFER FLAVOPROTEIN-UBIQUINONE OXIDOREDUCTASE, MITOCHONDRIAL"/>
    <property type="match status" value="1"/>
</dbReference>
<dbReference type="SUPFAM" id="SSF51905">
    <property type="entry name" value="FAD/NAD(P)-binding domain"/>
    <property type="match status" value="1"/>
</dbReference>
<keyword evidence="1" id="KW-0411">Iron-sulfur</keyword>
<accession>A0A1M4VU00</accession>
<keyword evidence="1" id="KW-0249">Electron transport</keyword>
<dbReference type="STRING" id="1122206.SAMN02745753_00745"/>
<sequence length="114" mass="12208">MAYGARAITRDGFNSLPKMTYPGGLLIGCNAGTLNFSKIKGTHTAMKSGMLAGEAVFEAIAEGNEGGSELNSFSGKFKPSWAYDELFRSRNFGVSMHKFGLALGGAFYFVGQYN</sequence>
<dbReference type="GO" id="GO:0051539">
    <property type="term" value="F:4 iron, 4 sulfur cluster binding"/>
    <property type="evidence" value="ECO:0007669"/>
    <property type="project" value="UniProtKB-UniRule"/>
</dbReference>
<keyword evidence="1" id="KW-0830">Ubiquinone</keyword>
<dbReference type="PROSITE" id="PS51257">
    <property type="entry name" value="PROKAR_LIPOPROTEIN"/>
    <property type="match status" value="1"/>
</dbReference>
<comment type="catalytic activity">
    <reaction evidence="1">
        <text>a ubiquinone + reduced [electron-transfer flavoprotein] = a ubiquinol + oxidized [electron-transfer flavoprotein] + H(+)</text>
        <dbReference type="Rhea" id="RHEA:24052"/>
        <dbReference type="Rhea" id="RHEA-COMP:9565"/>
        <dbReference type="Rhea" id="RHEA-COMP:9566"/>
        <dbReference type="Rhea" id="RHEA-COMP:10685"/>
        <dbReference type="Rhea" id="RHEA-COMP:10686"/>
        <dbReference type="ChEBI" id="CHEBI:15378"/>
        <dbReference type="ChEBI" id="CHEBI:16389"/>
        <dbReference type="ChEBI" id="CHEBI:17976"/>
        <dbReference type="ChEBI" id="CHEBI:57692"/>
        <dbReference type="ChEBI" id="CHEBI:58307"/>
        <dbReference type="EC" id="1.5.5.1"/>
    </reaction>
</comment>
<proteinExistence type="predicted"/>
<keyword evidence="1" id="KW-0813">Transport</keyword>
<dbReference type="GO" id="GO:0046872">
    <property type="term" value="F:metal ion binding"/>
    <property type="evidence" value="ECO:0007669"/>
    <property type="project" value="UniProtKB-KW"/>
</dbReference>
<dbReference type="EMBL" id="FQVF01000003">
    <property type="protein sequence ID" value="SHE72408.1"/>
    <property type="molecule type" value="Genomic_DNA"/>
</dbReference>
<keyword evidence="1" id="KW-0285">Flavoprotein</keyword>
<dbReference type="Gene3D" id="3.30.9.90">
    <property type="match status" value="1"/>
</dbReference>
<dbReference type="EC" id="1.5.5.1" evidence="1"/>
<keyword evidence="3" id="KW-1185">Reference proteome</keyword>
<protein>
    <recommendedName>
        <fullName evidence="1">Electron transfer flavoprotein-ubiquinone oxidoreductase</fullName>
        <shortName evidence="1">ETF-QO</shortName>
        <ecNumber evidence="1">1.5.5.1</ecNumber>
    </recommendedName>
</protein>
<keyword evidence="1" id="KW-0560">Oxidoreductase</keyword>
<evidence type="ECO:0000256" key="1">
    <source>
        <dbReference type="RuleBase" id="RU366068"/>
    </source>
</evidence>
<dbReference type="InterPro" id="IPR040156">
    <property type="entry name" value="ETF-QO"/>
</dbReference>
<dbReference type="InterPro" id="IPR036188">
    <property type="entry name" value="FAD/NAD-bd_sf"/>
</dbReference>
<keyword evidence="1" id="KW-0408">Iron</keyword>
<comment type="cofactor">
    <cofactor evidence="1">
        <name>[4Fe-4S] cluster</name>
        <dbReference type="ChEBI" id="CHEBI:49883"/>
    </cofactor>
    <text evidence="1">Binds 1 [4Fe-4S] cluster.</text>
</comment>
<name>A0A1M4VU00_9GAMM</name>
<keyword evidence="1" id="KW-0274">FAD</keyword>
<evidence type="ECO:0000313" key="3">
    <source>
        <dbReference type="Proteomes" id="UP000184517"/>
    </source>
</evidence>
<comment type="function">
    <text evidence="1">Accepts electrons from ETF and reduces ubiquinone.</text>
</comment>
<comment type="cofactor">
    <cofactor evidence="1">
        <name>FAD</name>
        <dbReference type="ChEBI" id="CHEBI:57692"/>
    </cofactor>
</comment>
<keyword evidence="1" id="KW-0479">Metal-binding</keyword>
<evidence type="ECO:0000313" key="2">
    <source>
        <dbReference type="EMBL" id="SHE72408.1"/>
    </source>
</evidence>
<dbReference type="Gene3D" id="3.50.50.60">
    <property type="entry name" value="FAD/NAD(P)-binding domain"/>
    <property type="match status" value="1"/>
</dbReference>
<dbReference type="PANTHER" id="PTHR10617">
    <property type="entry name" value="ELECTRON TRANSFER FLAVOPROTEIN-UBIQUINONE OXIDOREDUCTASE"/>
    <property type="match status" value="1"/>
</dbReference>
<reference evidence="3" key="1">
    <citation type="submission" date="2016-11" db="EMBL/GenBank/DDBJ databases">
        <authorList>
            <person name="Varghese N."/>
            <person name="Submissions S."/>
        </authorList>
    </citation>
    <scope>NUCLEOTIDE SEQUENCE [LARGE SCALE GENOMIC DNA]</scope>
    <source>
        <strain evidence="3">DSM 16579</strain>
    </source>
</reference>
<organism evidence="2 3">
    <name type="scientific">Marinomonas polaris DSM 16579</name>
    <dbReference type="NCBI Taxonomy" id="1122206"/>
    <lineage>
        <taxon>Bacteria</taxon>
        <taxon>Pseudomonadati</taxon>
        <taxon>Pseudomonadota</taxon>
        <taxon>Gammaproteobacteria</taxon>
        <taxon>Oceanospirillales</taxon>
        <taxon>Oceanospirillaceae</taxon>
        <taxon>Marinomonas</taxon>
    </lineage>
</organism>
<dbReference type="Proteomes" id="UP000184517">
    <property type="component" value="Unassembled WGS sequence"/>
</dbReference>
<dbReference type="GO" id="GO:0004174">
    <property type="term" value="F:electron-transferring-flavoprotein dehydrogenase activity"/>
    <property type="evidence" value="ECO:0007669"/>
    <property type="project" value="UniProtKB-UniRule"/>
</dbReference>
<gene>
    <name evidence="2" type="ORF">SAMN02745753_00745</name>
</gene>